<reference evidence="2" key="1">
    <citation type="submission" date="2016-05" db="EMBL/GenBank/DDBJ databases">
        <authorList>
            <person name="Lavstsen T."/>
            <person name="Jespersen J.S."/>
        </authorList>
    </citation>
    <scope>NUCLEOTIDE SEQUENCE</scope>
    <source>
        <tissue evidence="2">Brain</tissue>
    </source>
</reference>
<reference evidence="2" key="2">
    <citation type="submission" date="2016-06" db="EMBL/GenBank/DDBJ databases">
        <title>The genome of a short-lived fish provides insights into sex chromosome evolution and the genetic control of aging.</title>
        <authorList>
            <person name="Reichwald K."/>
            <person name="Felder M."/>
            <person name="Petzold A."/>
            <person name="Koch P."/>
            <person name="Groth M."/>
            <person name="Platzer M."/>
        </authorList>
    </citation>
    <scope>NUCLEOTIDE SEQUENCE</scope>
    <source>
        <tissue evidence="2">Brain</tissue>
    </source>
</reference>
<proteinExistence type="predicted"/>
<accession>A0A1A8CB39</accession>
<feature type="region of interest" description="Disordered" evidence="1">
    <location>
        <begin position="1"/>
        <end position="34"/>
    </location>
</feature>
<feature type="non-terminal residue" evidence="2">
    <location>
        <position position="1"/>
    </location>
</feature>
<sequence length="73" mass="8166">SQAEVLTSPPPTQNPPGQQMDRWKDTAVDPPHQWKDLPPQLALLFLAPPPPHCSIQIRLLSPLPLCCTCHMKH</sequence>
<evidence type="ECO:0000313" key="2">
    <source>
        <dbReference type="EMBL" id="SBP76273.1"/>
    </source>
</evidence>
<feature type="non-terminal residue" evidence="2">
    <location>
        <position position="73"/>
    </location>
</feature>
<dbReference type="EMBL" id="HADZ01012332">
    <property type="protein sequence ID" value="SBP76273.1"/>
    <property type="molecule type" value="Transcribed_RNA"/>
</dbReference>
<name>A0A1A8CB39_NOTKA</name>
<evidence type="ECO:0000256" key="1">
    <source>
        <dbReference type="SAM" id="MobiDB-lite"/>
    </source>
</evidence>
<feature type="compositionally biased region" description="Basic and acidic residues" evidence="1">
    <location>
        <begin position="21"/>
        <end position="34"/>
    </location>
</feature>
<dbReference type="AlphaFoldDB" id="A0A1A8CB39"/>
<protein>
    <submittedName>
        <fullName evidence="2">Asparagine-linked glycosylation 13 homolog</fullName>
    </submittedName>
</protein>
<organism evidence="2">
    <name type="scientific">Nothobranchius kadleci</name>
    <name type="common">African annual killifish</name>
    <dbReference type="NCBI Taxonomy" id="1051664"/>
    <lineage>
        <taxon>Eukaryota</taxon>
        <taxon>Metazoa</taxon>
        <taxon>Chordata</taxon>
        <taxon>Craniata</taxon>
        <taxon>Vertebrata</taxon>
        <taxon>Euteleostomi</taxon>
        <taxon>Actinopterygii</taxon>
        <taxon>Neopterygii</taxon>
        <taxon>Teleostei</taxon>
        <taxon>Neoteleostei</taxon>
        <taxon>Acanthomorphata</taxon>
        <taxon>Ovalentaria</taxon>
        <taxon>Atherinomorphae</taxon>
        <taxon>Cyprinodontiformes</taxon>
        <taxon>Nothobranchiidae</taxon>
        <taxon>Nothobranchius</taxon>
    </lineage>
</organism>
<gene>
    <name evidence="2" type="primary">ALG13</name>
</gene>